<reference evidence="2 3" key="1">
    <citation type="submission" date="2016-05" db="EMBL/GenBank/DDBJ databases">
        <title>A degradative enzymes factory behind the ericoid mycorrhizal symbiosis.</title>
        <authorList>
            <consortium name="DOE Joint Genome Institute"/>
            <person name="Martino E."/>
            <person name="Morin E."/>
            <person name="Grelet G."/>
            <person name="Kuo A."/>
            <person name="Kohler A."/>
            <person name="Daghino S."/>
            <person name="Barry K."/>
            <person name="Choi C."/>
            <person name="Cichocki N."/>
            <person name="Clum A."/>
            <person name="Copeland A."/>
            <person name="Hainaut M."/>
            <person name="Haridas S."/>
            <person name="Labutti K."/>
            <person name="Lindquist E."/>
            <person name="Lipzen A."/>
            <person name="Khouja H.-R."/>
            <person name="Murat C."/>
            <person name="Ohm R."/>
            <person name="Olson A."/>
            <person name="Spatafora J."/>
            <person name="Veneault-Fourrey C."/>
            <person name="Henrissat B."/>
            <person name="Grigoriev I."/>
            <person name="Martin F."/>
            <person name="Perotto S."/>
        </authorList>
    </citation>
    <scope>NUCLEOTIDE SEQUENCE [LARGE SCALE GENOMIC DNA]</scope>
    <source>
        <strain evidence="2 3">UAMH 7357</strain>
    </source>
</reference>
<keyword evidence="3" id="KW-1185">Reference proteome</keyword>
<accession>A0A2J6QK55</accession>
<feature type="compositionally biased region" description="Acidic residues" evidence="1">
    <location>
        <begin position="199"/>
        <end position="212"/>
    </location>
</feature>
<dbReference type="OrthoDB" id="3540711at2759"/>
<dbReference type="Proteomes" id="UP000235672">
    <property type="component" value="Unassembled WGS sequence"/>
</dbReference>
<organism evidence="2 3">
    <name type="scientific">Hyaloscypha hepaticicola</name>
    <dbReference type="NCBI Taxonomy" id="2082293"/>
    <lineage>
        <taxon>Eukaryota</taxon>
        <taxon>Fungi</taxon>
        <taxon>Dikarya</taxon>
        <taxon>Ascomycota</taxon>
        <taxon>Pezizomycotina</taxon>
        <taxon>Leotiomycetes</taxon>
        <taxon>Helotiales</taxon>
        <taxon>Hyaloscyphaceae</taxon>
        <taxon>Hyaloscypha</taxon>
    </lineage>
</organism>
<dbReference type="AlphaFoldDB" id="A0A2J6QK55"/>
<feature type="region of interest" description="Disordered" evidence="1">
    <location>
        <begin position="56"/>
        <end position="102"/>
    </location>
</feature>
<evidence type="ECO:0000313" key="3">
    <source>
        <dbReference type="Proteomes" id="UP000235672"/>
    </source>
</evidence>
<gene>
    <name evidence="2" type="ORF">NA56DRAFT_293814</name>
</gene>
<evidence type="ECO:0000256" key="1">
    <source>
        <dbReference type="SAM" id="MobiDB-lite"/>
    </source>
</evidence>
<name>A0A2J6QK55_9HELO</name>
<protein>
    <submittedName>
        <fullName evidence="2">Uncharacterized protein</fullName>
    </submittedName>
</protein>
<feature type="region of interest" description="Disordered" evidence="1">
    <location>
        <begin position="199"/>
        <end position="255"/>
    </location>
</feature>
<dbReference type="EMBL" id="KZ613467">
    <property type="protein sequence ID" value="PMD26654.1"/>
    <property type="molecule type" value="Genomic_DNA"/>
</dbReference>
<evidence type="ECO:0000313" key="2">
    <source>
        <dbReference type="EMBL" id="PMD26654.1"/>
    </source>
</evidence>
<proteinExistence type="predicted"/>
<sequence length="460" mass="52042">MDSTCSQSRVRSPFTPSNCNHITANCKRKTIKQVESLAGELIASLKGINSQGPDFVHAPKIPSSAPASECRKIDNNSPTAGSDNTKDSTTNNTKDFHCPSTRKREQNRAWNLIYENFQQGKFRTSPAHHIEQLRKPATCEPRAKEEMIETPEKMGTSLQGAEWADEYLRRAELEDESTEQERIELARDLAVIDYFDDELDSESDTDSDDEDDFPHMYADIPFSSRTPTDNDDDNDSSLLLSRTATQPGNMSPAGDTGIASTTSKALLDLIKGPLTPPDTPILIFSQPKSSPSSIFNNGMYNLEPENSSEISKFDTKREFTLITALINDLGQRLITYQELTDNVFVAALYNADPAPELLSLKSFCAWTLHPISDQMKDTLPPPTQTVPDLRLINSDGEVYSLEERMEILDEFEDRDFARHLAQRDEWQEDKERWFLRKCTATENEARLQHLERWYEEGLAM</sequence>